<proteinExistence type="predicted"/>
<feature type="transmembrane region" description="Helical" evidence="2">
    <location>
        <begin position="395"/>
        <end position="415"/>
    </location>
</feature>
<feature type="compositionally biased region" description="Pro residues" evidence="1">
    <location>
        <begin position="42"/>
        <end position="56"/>
    </location>
</feature>
<evidence type="ECO:0000313" key="4">
    <source>
        <dbReference type="Proteomes" id="UP000680514"/>
    </source>
</evidence>
<evidence type="ECO:0008006" key="5">
    <source>
        <dbReference type="Google" id="ProtNLM"/>
    </source>
</evidence>
<evidence type="ECO:0000256" key="2">
    <source>
        <dbReference type="SAM" id="Phobius"/>
    </source>
</evidence>
<dbReference type="EMBL" id="AP024546">
    <property type="protein sequence ID" value="BCT95773.1"/>
    <property type="molecule type" value="Genomic_DNA"/>
</dbReference>
<sequence>MFVLCPHCQFLVALDPRTGAPPAACPKCGGAMGDVAEEAAAPPGPDASPAPAPDPAPVEATPQDIAAPQEAAQEALAATDSESFSADAMIAAMSAKPDRRPRAKPRSDAEPAKPRRTTRKSTTDTPAPEAPAPAPPVRKPQRPGLVEWMRGAVGGLRSKPAVPKPVEATPPSPAAETPPAPTRTKASVKPIPSLRARAKAKADAEVAAAAVESEAPAPASPPVEAPAVETPVALAPSEVAPLETPHLELVPMDLAPAEVDIVEDAPIEDVVADVATIEREIDEAPPVEAIETAPVEVARIEAAPIEAAAIESAPNEAAPIKAAPIEPAPIQFAGIEPAPISPERPDVSHRVDAPVAPKPAKAPTTAVPRRRSAAQAPSFLRDEARAAHTALPASWPRIAILAALALLLALQLLLAQRDVLARDARWRPTVDLACRALRCTLPPWRDPAAFTMLARDVRPHPIAPGTLQIAASFRNDARWAQAWPRLVLTLSDVDGRVVGARAFTAREYLGAPPTQNTLAPGQTAAISLSVVEPAPGVVSFGFEFR</sequence>
<keyword evidence="4" id="KW-1185">Reference proteome</keyword>
<feature type="compositionally biased region" description="Basic and acidic residues" evidence="1">
    <location>
        <begin position="96"/>
        <end position="113"/>
    </location>
</feature>
<protein>
    <recommendedName>
        <fullName evidence="5">DUF3426 domain-containing protein</fullName>
    </recommendedName>
</protein>
<evidence type="ECO:0000256" key="1">
    <source>
        <dbReference type="SAM" id="MobiDB-lite"/>
    </source>
</evidence>
<feature type="region of interest" description="Disordered" evidence="1">
    <location>
        <begin position="155"/>
        <end position="187"/>
    </location>
</feature>
<evidence type="ECO:0000313" key="3">
    <source>
        <dbReference type="EMBL" id="BCT95773.1"/>
    </source>
</evidence>
<feature type="compositionally biased region" description="Low complexity" evidence="1">
    <location>
        <begin position="57"/>
        <end position="78"/>
    </location>
</feature>
<dbReference type="Proteomes" id="UP000680514">
    <property type="component" value="Chromosome"/>
</dbReference>
<dbReference type="Pfam" id="PF11906">
    <property type="entry name" value="DUF3426"/>
    <property type="match status" value="1"/>
</dbReference>
<keyword evidence="2" id="KW-0812">Transmembrane</keyword>
<keyword evidence="2" id="KW-0472">Membrane</keyword>
<dbReference type="InterPro" id="IPR021834">
    <property type="entry name" value="DUF3426"/>
</dbReference>
<feature type="compositionally biased region" description="Pro residues" evidence="1">
    <location>
        <begin position="128"/>
        <end position="138"/>
    </location>
</feature>
<feature type="region of interest" description="Disordered" evidence="1">
    <location>
        <begin position="344"/>
        <end position="379"/>
    </location>
</feature>
<reference evidence="3 4" key="1">
    <citation type="submission" date="2021-03" db="EMBL/GenBank/DDBJ databases">
        <title>Complete Genome Sequences of Two Lysobacter Strains Isolated from Sea Water (Lysobacter caseinilyticus) and Soil (Lysobacter helvus) in South Korea.</title>
        <authorList>
            <person name="Watanabe Y."/>
            <person name="Arakawa K."/>
        </authorList>
    </citation>
    <scope>NUCLEOTIDE SEQUENCE [LARGE SCALE GENOMIC DNA]</scope>
    <source>
        <strain evidence="3 4">D10</strain>
    </source>
</reference>
<feature type="region of interest" description="Disordered" evidence="1">
    <location>
        <begin position="35"/>
        <end position="143"/>
    </location>
</feature>
<feature type="compositionally biased region" description="Pro residues" evidence="1">
    <location>
        <begin position="168"/>
        <end position="181"/>
    </location>
</feature>
<feature type="compositionally biased region" description="Low complexity" evidence="1">
    <location>
        <begin position="353"/>
        <end position="367"/>
    </location>
</feature>
<name>A0ABM7QDV9_9GAMM</name>
<accession>A0ABM7QDV9</accession>
<keyword evidence="2" id="KW-1133">Transmembrane helix</keyword>
<organism evidence="3 4">
    <name type="scientific">Lysobacter helvus</name>
    <dbReference type="NCBI Taxonomy" id="2675059"/>
    <lineage>
        <taxon>Bacteria</taxon>
        <taxon>Pseudomonadati</taxon>
        <taxon>Pseudomonadota</taxon>
        <taxon>Gammaproteobacteria</taxon>
        <taxon>Lysobacterales</taxon>
        <taxon>Lysobacteraceae</taxon>
        <taxon>Lysobacter</taxon>
    </lineage>
</organism>
<gene>
    <name evidence="3" type="ORF">LYSHEL_16440</name>
</gene>